<dbReference type="InterPro" id="IPR023214">
    <property type="entry name" value="HAD_sf"/>
</dbReference>
<keyword evidence="1" id="KW-0813">Transport</keyword>
<accession>A0A8J8P0A0</accession>
<comment type="subunit">
    <text evidence="1">Component of the TIM23 complex.</text>
</comment>
<dbReference type="CDD" id="cd07521">
    <property type="entry name" value="HAD_FCP1-like"/>
    <property type="match status" value="1"/>
</dbReference>
<dbReference type="Proteomes" id="UP000785679">
    <property type="component" value="Unassembled WGS sequence"/>
</dbReference>
<dbReference type="InterPro" id="IPR050365">
    <property type="entry name" value="TIM50"/>
</dbReference>
<dbReference type="FunFam" id="3.40.50.1000:FF:000184">
    <property type="entry name" value="Uncharacterized protein"/>
    <property type="match status" value="1"/>
</dbReference>
<sequence length="267" mass="30655">MNLTNKLDRHSISQVRERLLSVLQKFTLSLISSLLPQQQQEQTPPASARLEDPSIDPLLQAQQPIQEDNDQLPNVQAPYLPAVSDYQQSQMYTLVLDLDETLIHYFEMGGPDGGGHFLVRPGVSKFLREMSQLYEVVIFTAAMQDYADWVLDQIDPNKQISYRLYRQHATRTGPVFIKDLSLLGRDLSRILIVDNVAENFQLQPDNGIFIRSWFDDMTDTALEELGPLLKEIVRKQVGDIRDALRRFRDQMLEQLQRGVSNPVMTLD</sequence>
<proteinExistence type="inferred from homology"/>
<feature type="domain" description="FCP1 homology" evidence="2">
    <location>
        <begin position="87"/>
        <end position="232"/>
    </location>
</feature>
<keyword evidence="1" id="KW-0653">Protein transport</keyword>
<dbReference type="OrthoDB" id="277011at2759"/>
<dbReference type="InterPro" id="IPR036412">
    <property type="entry name" value="HAD-like_sf"/>
</dbReference>
<dbReference type="EMBL" id="RRYP01003834">
    <property type="protein sequence ID" value="TNV83439.1"/>
    <property type="molecule type" value="Genomic_DNA"/>
</dbReference>
<keyword evidence="4" id="KW-1185">Reference proteome</keyword>
<comment type="subcellular location">
    <subcellularLocation>
        <location evidence="1">Mitochondrion inner membrane</location>
        <topology evidence="1">Single-pass membrane protein</topology>
    </subcellularLocation>
</comment>
<dbReference type="PANTHER" id="PTHR12210">
    <property type="entry name" value="DULLARD PROTEIN PHOSPHATASE"/>
    <property type="match status" value="1"/>
</dbReference>
<evidence type="ECO:0000313" key="3">
    <source>
        <dbReference type="EMBL" id="TNV83439.1"/>
    </source>
</evidence>
<keyword evidence="1" id="KW-0811">Translocation</keyword>
<evidence type="ECO:0000259" key="2">
    <source>
        <dbReference type="PROSITE" id="PS50969"/>
    </source>
</evidence>
<protein>
    <recommendedName>
        <fullName evidence="1">Mitochondrial import inner membrane translocase subunit TIM50</fullName>
    </recommendedName>
</protein>
<dbReference type="InterPro" id="IPR004274">
    <property type="entry name" value="FCP1_dom"/>
</dbReference>
<dbReference type="Pfam" id="PF03031">
    <property type="entry name" value="NIF"/>
    <property type="match status" value="1"/>
</dbReference>
<organism evidence="3 4">
    <name type="scientific">Halteria grandinella</name>
    <dbReference type="NCBI Taxonomy" id="5974"/>
    <lineage>
        <taxon>Eukaryota</taxon>
        <taxon>Sar</taxon>
        <taxon>Alveolata</taxon>
        <taxon>Ciliophora</taxon>
        <taxon>Intramacronucleata</taxon>
        <taxon>Spirotrichea</taxon>
        <taxon>Stichotrichia</taxon>
        <taxon>Sporadotrichida</taxon>
        <taxon>Halteriidae</taxon>
        <taxon>Halteria</taxon>
    </lineage>
</organism>
<dbReference type="SUPFAM" id="SSF56784">
    <property type="entry name" value="HAD-like"/>
    <property type="match status" value="1"/>
</dbReference>
<keyword evidence="1" id="KW-0496">Mitochondrion</keyword>
<comment type="caution">
    <text evidence="3">The sequence shown here is derived from an EMBL/GenBank/DDBJ whole genome shotgun (WGS) entry which is preliminary data.</text>
</comment>
<reference evidence="3" key="1">
    <citation type="submission" date="2019-06" db="EMBL/GenBank/DDBJ databases">
        <authorList>
            <person name="Zheng W."/>
        </authorList>
    </citation>
    <scope>NUCLEOTIDE SEQUENCE</scope>
    <source>
        <strain evidence="3">QDHG01</strain>
    </source>
</reference>
<comment type="similarity">
    <text evidence="1">Belongs to the TIM50 family.</text>
</comment>
<dbReference type="AlphaFoldDB" id="A0A8J8P0A0"/>
<evidence type="ECO:0000256" key="1">
    <source>
        <dbReference type="RuleBase" id="RU365079"/>
    </source>
</evidence>
<name>A0A8J8P0A0_HALGN</name>
<keyword evidence="1" id="KW-0809">Transit peptide</keyword>
<dbReference type="GO" id="GO:0015031">
    <property type="term" value="P:protein transport"/>
    <property type="evidence" value="ECO:0007669"/>
    <property type="project" value="UniProtKB-KW"/>
</dbReference>
<comment type="function">
    <text evidence="1">Essential component of the TIM23 complex, a complex that mediates the translocation of transit peptide-containing proteins across the mitochondrial inner membrane.</text>
</comment>
<dbReference type="Gene3D" id="3.40.50.1000">
    <property type="entry name" value="HAD superfamily/HAD-like"/>
    <property type="match status" value="1"/>
</dbReference>
<gene>
    <name evidence="3" type="ORF">FGO68_gene8829</name>
</gene>
<dbReference type="GO" id="GO:0005744">
    <property type="term" value="C:TIM23 mitochondrial import inner membrane translocase complex"/>
    <property type="evidence" value="ECO:0007669"/>
    <property type="project" value="UniProtKB-UniRule"/>
</dbReference>
<dbReference type="PROSITE" id="PS50969">
    <property type="entry name" value="FCP1"/>
    <property type="match status" value="1"/>
</dbReference>
<dbReference type="SMART" id="SM00577">
    <property type="entry name" value="CPDc"/>
    <property type="match status" value="1"/>
</dbReference>
<evidence type="ECO:0000313" key="4">
    <source>
        <dbReference type="Proteomes" id="UP000785679"/>
    </source>
</evidence>